<dbReference type="GO" id="GO:0046306">
    <property type="term" value="P:alkanesulfonate catabolic process"/>
    <property type="evidence" value="ECO:0007669"/>
    <property type="project" value="TreeGrafter"/>
</dbReference>
<dbReference type="Proteomes" id="UP000198960">
    <property type="component" value="Unassembled WGS sequence"/>
</dbReference>
<dbReference type="GO" id="GO:0008726">
    <property type="term" value="F:alkanesulfonate monooxygenase activity"/>
    <property type="evidence" value="ECO:0007669"/>
    <property type="project" value="TreeGrafter"/>
</dbReference>
<dbReference type="Gene3D" id="3.20.20.30">
    <property type="entry name" value="Luciferase-like domain"/>
    <property type="match status" value="1"/>
</dbReference>
<dbReference type="Pfam" id="PF00296">
    <property type="entry name" value="Bac_luciferase"/>
    <property type="match status" value="1"/>
</dbReference>
<sequence length="299" mass="32884">MTTVRVGVAYPQDELGGDPDALRRFGVAVEELGYDHLLMFDHVVGAVHAPRDLPMPPRMYTERDPFHDPLTAFAHLAALTRRIELVTGVLVLPQRQTVLLARQAADVDLLSGGRLRLGVGVGYNPVEYHAMGADWSARGRRIAEQIPYLRQLWTGEALTFTGEFDQIDRAALNPPPAGRSIPIWYGGSSEAAFRRAAELADGFVFGYAFRDTAVGQWQRVQELLRDAGRSPAGFRGVFVLLPDERGGDWATRTVEALPRLRDAGATDVTVTSARQGLTTVAEHVDHIARLKARVDAVLR</sequence>
<organism evidence="6 7">
    <name type="scientific">Trujillonella endophytica</name>
    <dbReference type="NCBI Taxonomy" id="673521"/>
    <lineage>
        <taxon>Bacteria</taxon>
        <taxon>Bacillati</taxon>
        <taxon>Actinomycetota</taxon>
        <taxon>Actinomycetes</taxon>
        <taxon>Geodermatophilales</taxon>
        <taxon>Geodermatophilaceae</taxon>
        <taxon>Trujillonella</taxon>
    </lineage>
</organism>
<dbReference type="NCBIfam" id="TIGR03619">
    <property type="entry name" value="F420_Rv2161c"/>
    <property type="match status" value="1"/>
</dbReference>
<proteinExistence type="predicted"/>
<dbReference type="AlphaFoldDB" id="A0A1H8T3F8"/>
<dbReference type="RefSeq" id="WP_091942659.1">
    <property type="nucleotide sequence ID" value="NZ_FOEE01000005.1"/>
</dbReference>
<keyword evidence="3" id="KW-0560">Oxidoreductase</keyword>
<evidence type="ECO:0000256" key="3">
    <source>
        <dbReference type="ARBA" id="ARBA00023002"/>
    </source>
</evidence>
<gene>
    <name evidence="6" type="ORF">SAMN05660991_02014</name>
</gene>
<keyword evidence="7" id="KW-1185">Reference proteome</keyword>
<reference evidence="7" key="1">
    <citation type="submission" date="2016-10" db="EMBL/GenBank/DDBJ databases">
        <authorList>
            <person name="Varghese N."/>
            <person name="Submissions S."/>
        </authorList>
    </citation>
    <scope>NUCLEOTIDE SEQUENCE [LARGE SCALE GENOMIC DNA]</scope>
    <source>
        <strain evidence="7">DSM 45413</strain>
    </source>
</reference>
<name>A0A1H8T3F8_9ACTN</name>
<dbReference type="STRING" id="673521.SAMN05660991_02014"/>
<evidence type="ECO:0000313" key="7">
    <source>
        <dbReference type="Proteomes" id="UP000198960"/>
    </source>
</evidence>
<dbReference type="InterPro" id="IPR050172">
    <property type="entry name" value="SsuD_RutA_monooxygenase"/>
</dbReference>
<keyword evidence="2" id="KW-0288">FMN</keyword>
<dbReference type="InterPro" id="IPR019921">
    <property type="entry name" value="Lucif-like_OxRdtase_Rv2161c"/>
</dbReference>
<evidence type="ECO:0000259" key="5">
    <source>
        <dbReference type="Pfam" id="PF00296"/>
    </source>
</evidence>
<dbReference type="PANTHER" id="PTHR42847:SF4">
    <property type="entry name" value="ALKANESULFONATE MONOOXYGENASE-RELATED"/>
    <property type="match status" value="1"/>
</dbReference>
<keyword evidence="4" id="KW-0503">Monooxygenase</keyword>
<evidence type="ECO:0000256" key="2">
    <source>
        <dbReference type="ARBA" id="ARBA00022643"/>
    </source>
</evidence>
<dbReference type="InterPro" id="IPR036661">
    <property type="entry name" value="Luciferase-like_sf"/>
</dbReference>
<evidence type="ECO:0000313" key="6">
    <source>
        <dbReference type="EMBL" id="SEO85058.1"/>
    </source>
</evidence>
<dbReference type="PANTHER" id="PTHR42847">
    <property type="entry name" value="ALKANESULFONATE MONOOXYGENASE"/>
    <property type="match status" value="1"/>
</dbReference>
<keyword evidence="1" id="KW-0285">Flavoprotein</keyword>
<dbReference type="InterPro" id="IPR011251">
    <property type="entry name" value="Luciferase-like_dom"/>
</dbReference>
<dbReference type="OrthoDB" id="9781803at2"/>
<evidence type="ECO:0000256" key="4">
    <source>
        <dbReference type="ARBA" id="ARBA00023033"/>
    </source>
</evidence>
<feature type="domain" description="Luciferase-like" evidence="5">
    <location>
        <begin position="13"/>
        <end position="235"/>
    </location>
</feature>
<dbReference type="EMBL" id="FOEE01000005">
    <property type="protein sequence ID" value="SEO85058.1"/>
    <property type="molecule type" value="Genomic_DNA"/>
</dbReference>
<evidence type="ECO:0000256" key="1">
    <source>
        <dbReference type="ARBA" id="ARBA00022630"/>
    </source>
</evidence>
<dbReference type="SUPFAM" id="SSF51679">
    <property type="entry name" value="Bacterial luciferase-like"/>
    <property type="match status" value="1"/>
</dbReference>
<accession>A0A1H8T3F8</accession>
<protein>
    <submittedName>
        <fullName evidence="6">Probable F420-dependent oxidoreductase, Rv2161c family</fullName>
    </submittedName>
</protein>